<organism evidence="2 3">
    <name type="scientific">Dolosigranulum pigrum</name>
    <dbReference type="NCBI Taxonomy" id="29394"/>
    <lineage>
        <taxon>Bacteria</taxon>
        <taxon>Bacillati</taxon>
        <taxon>Bacillota</taxon>
        <taxon>Bacilli</taxon>
        <taxon>Lactobacillales</taxon>
        <taxon>Carnobacteriaceae</taxon>
        <taxon>Dolosigranulum</taxon>
    </lineage>
</organism>
<sequence length="187" mass="20057">MKKSIKKKIVSVLASSMLLTAITPPISAIAAKQQINHETTEHTIEHNLLTLADNLEEVGDIQGAKFYRSFTSNVDFSQHTNEEIVDLLLDEIQAQSQSRSISLGTIATIAGLIASGGAIIKGAHELGVYVAKQVEARGIMSKEEYQNGPSILSQVNDVRAALPIASLPAQLNPILVGFDAYMMGVSD</sequence>
<dbReference type="KEGG" id="dpm:FNV33_01560"/>
<keyword evidence="1" id="KW-0732">Signal</keyword>
<feature type="chain" id="PRO_5021960433" evidence="1">
    <location>
        <begin position="31"/>
        <end position="187"/>
    </location>
</feature>
<protein>
    <submittedName>
        <fullName evidence="2">Uncharacterized protein</fullName>
    </submittedName>
</protein>
<evidence type="ECO:0000313" key="2">
    <source>
        <dbReference type="EMBL" id="QDO90803.1"/>
    </source>
</evidence>
<proteinExistence type="predicted"/>
<evidence type="ECO:0000256" key="1">
    <source>
        <dbReference type="SAM" id="SignalP"/>
    </source>
</evidence>
<dbReference type="EMBL" id="CP041626">
    <property type="protein sequence ID" value="QDO90803.1"/>
    <property type="molecule type" value="Genomic_DNA"/>
</dbReference>
<dbReference type="AlphaFoldDB" id="A0A516GH03"/>
<feature type="signal peptide" evidence="1">
    <location>
        <begin position="1"/>
        <end position="30"/>
    </location>
</feature>
<accession>A0A516GH03</accession>
<dbReference type="Proteomes" id="UP000315953">
    <property type="component" value="Chromosome"/>
</dbReference>
<dbReference type="RefSeq" id="WP_143333067.1">
    <property type="nucleotide sequence ID" value="NZ_CP041626.1"/>
</dbReference>
<evidence type="ECO:0000313" key="3">
    <source>
        <dbReference type="Proteomes" id="UP000315953"/>
    </source>
</evidence>
<reference evidence="2 3" key="1">
    <citation type="submission" date="2019-07" db="EMBL/GenBank/DDBJ databases">
        <title>Genome assembly of a nasal isolate of Dolosigranulum pigrum from a chronic sinusitis patient.</title>
        <authorList>
            <person name="Baig S."/>
            <person name="Overballe-Petersen S."/>
            <person name="Kaspar U."/>
            <person name="Rendboe A."/>
            <person name="de Man T."/>
            <person name="Liu C."/>
            <person name="Price L.B."/>
            <person name="Stegger M."/>
            <person name="Becker K."/>
            <person name="Skytt Andersen P."/>
        </authorList>
    </citation>
    <scope>NUCLEOTIDE SEQUENCE [LARGE SCALE GENOMIC DNA]</scope>
    <source>
        <strain evidence="2 3">83VPs-KB5</strain>
    </source>
</reference>
<name>A0A516GH03_9LACT</name>
<gene>
    <name evidence="2" type="ORF">FNV33_01560</name>
</gene>